<feature type="domain" description="Solute-binding protein family 3/N-terminal" evidence="5">
    <location>
        <begin position="84"/>
        <end position="311"/>
    </location>
</feature>
<dbReference type="PROSITE" id="PS51257">
    <property type="entry name" value="PROKAR_LIPOPROTEIN"/>
    <property type="match status" value="1"/>
</dbReference>
<dbReference type="STRING" id="571915.CMUST_13550"/>
<organism evidence="6 7">
    <name type="scientific">Corynebacterium mustelae</name>
    <dbReference type="NCBI Taxonomy" id="571915"/>
    <lineage>
        <taxon>Bacteria</taxon>
        <taxon>Bacillati</taxon>
        <taxon>Actinomycetota</taxon>
        <taxon>Actinomycetes</taxon>
        <taxon>Mycobacteriales</taxon>
        <taxon>Corynebacteriaceae</taxon>
        <taxon>Corynebacterium</taxon>
    </lineage>
</organism>
<evidence type="ECO:0000259" key="5">
    <source>
        <dbReference type="SMART" id="SM00062"/>
    </source>
</evidence>
<dbReference type="Gene3D" id="3.40.190.10">
    <property type="entry name" value="Periplasmic binding protein-like II"/>
    <property type="match status" value="2"/>
</dbReference>
<dbReference type="Pfam" id="PF00497">
    <property type="entry name" value="SBP_bac_3"/>
    <property type="match status" value="1"/>
</dbReference>
<dbReference type="RefSeq" id="WP_047262920.1">
    <property type="nucleotide sequence ID" value="NZ_CP011542.1"/>
</dbReference>
<feature type="signal peptide" evidence="4">
    <location>
        <begin position="1"/>
        <end position="20"/>
    </location>
</feature>
<feature type="chain" id="PRO_5038565319" evidence="4">
    <location>
        <begin position="21"/>
        <end position="327"/>
    </location>
</feature>
<dbReference type="GO" id="GO:0005576">
    <property type="term" value="C:extracellular region"/>
    <property type="evidence" value="ECO:0007669"/>
    <property type="project" value="TreeGrafter"/>
</dbReference>
<evidence type="ECO:0000256" key="2">
    <source>
        <dbReference type="ARBA" id="ARBA00022448"/>
    </source>
</evidence>
<comment type="similarity">
    <text evidence="1">Belongs to the bacterial solute-binding protein 3 family.</text>
</comment>
<dbReference type="SUPFAM" id="SSF53850">
    <property type="entry name" value="Periplasmic binding protein-like II"/>
    <property type="match status" value="1"/>
</dbReference>
<dbReference type="KEGG" id="cmv:CMUST_13550"/>
<reference evidence="6 7" key="1">
    <citation type="journal article" date="2015" name="Genome Announc.">
        <title>Complete Genome Sequence of the Type Strain Corynebacterium mustelae DSM 45274, Isolated from Various Tissues of a Male Ferret with Lethal Sepsis.</title>
        <authorList>
            <person name="Ruckert C."/>
            <person name="Eimer J."/>
            <person name="Winkler A."/>
            <person name="Tauch A."/>
        </authorList>
    </citation>
    <scope>NUCLEOTIDE SEQUENCE [LARGE SCALE GENOMIC DNA]</scope>
    <source>
        <strain evidence="6 7">DSM 45274</strain>
    </source>
</reference>
<dbReference type="EMBL" id="CP011542">
    <property type="protein sequence ID" value="AKK07004.1"/>
    <property type="molecule type" value="Genomic_DNA"/>
</dbReference>
<dbReference type="SMART" id="SM00062">
    <property type="entry name" value="PBPb"/>
    <property type="match status" value="1"/>
</dbReference>
<evidence type="ECO:0000313" key="7">
    <source>
        <dbReference type="Proteomes" id="UP000035199"/>
    </source>
</evidence>
<dbReference type="PANTHER" id="PTHR30085">
    <property type="entry name" value="AMINO ACID ABC TRANSPORTER PERMEASE"/>
    <property type="match status" value="1"/>
</dbReference>
<name>A0A0G3H0Q6_9CORY</name>
<accession>A0A0G3H0Q6</accession>
<dbReference type="PANTHER" id="PTHR30085:SF6">
    <property type="entry name" value="ABC TRANSPORTER GLUTAMINE-BINDING PROTEIN GLNH"/>
    <property type="match status" value="1"/>
</dbReference>
<reference evidence="7" key="2">
    <citation type="submission" date="2015-05" db="EMBL/GenBank/DDBJ databases">
        <title>Complete genome sequence of Corynebacterium mustelae DSM 45274, isolated from various tissues of a male ferret with lethal sepsis.</title>
        <authorList>
            <person name="Ruckert C."/>
            <person name="Albersmeier A."/>
            <person name="Winkler A."/>
            <person name="Tauch A."/>
        </authorList>
    </citation>
    <scope>NUCLEOTIDE SEQUENCE [LARGE SCALE GENOMIC DNA]</scope>
    <source>
        <strain evidence="7">DSM 45274</strain>
    </source>
</reference>
<gene>
    <name evidence="6" type="ORF">CMUST_13550</name>
</gene>
<proteinExistence type="inferred from homology"/>
<keyword evidence="7" id="KW-1185">Reference proteome</keyword>
<dbReference type="GO" id="GO:0030288">
    <property type="term" value="C:outer membrane-bounded periplasmic space"/>
    <property type="evidence" value="ECO:0007669"/>
    <property type="project" value="TreeGrafter"/>
</dbReference>
<dbReference type="InterPro" id="IPR051455">
    <property type="entry name" value="Bact_solute-bind_prot3"/>
</dbReference>
<dbReference type="CDD" id="cd13690">
    <property type="entry name" value="PBP2_GluB"/>
    <property type="match status" value="1"/>
</dbReference>
<evidence type="ECO:0000313" key="6">
    <source>
        <dbReference type="EMBL" id="AKK07004.1"/>
    </source>
</evidence>
<dbReference type="GO" id="GO:0006865">
    <property type="term" value="P:amino acid transport"/>
    <property type="evidence" value="ECO:0007669"/>
    <property type="project" value="TreeGrafter"/>
</dbReference>
<evidence type="ECO:0000256" key="4">
    <source>
        <dbReference type="SAM" id="SignalP"/>
    </source>
</evidence>
<dbReference type="Proteomes" id="UP000035199">
    <property type="component" value="Chromosome"/>
</dbReference>
<keyword evidence="2" id="KW-0813">Transport</keyword>
<dbReference type="OrthoDB" id="9807888at2"/>
<dbReference type="InterPro" id="IPR001638">
    <property type="entry name" value="Solute-binding_3/MltF_N"/>
</dbReference>
<keyword evidence="3 4" id="KW-0732">Signal</keyword>
<dbReference type="PATRIC" id="fig|571915.4.peg.2908"/>
<protein>
    <submittedName>
        <fullName evidence="6">Amino acid ABC transporter substrate-binding protein</fullName>
    </submittedName>
</protein>
<sequence length="327" mass="35775">MHLSRIIATLGCTLIISACAQPTPLPAPTPAPSLPYTPLPQGAVIEKAGTKAPRTIVDTELLGSLAPDDKTPEERVPHIIERGRLIVGVDQSQNLLSFRDTAAGELQGFEIDLAKEIARDIFGDPNHIEFRFVDSANWVASLESKTIDIAIRTISITRHRQDQVSFSTPYLAGNTRILTDKSSLIKEIGDLHGRTICVTNKSTGADIARRQAPTSDLLVVRNSADCLIALQQNQANAVITDDTILSGIAAQDPFTTIIGKSLNTDNYGIAIAKPGHRHHTDGLIRQVNATLERTYTDGTWQKTYNHWFGNYLPNQTPPATKYRTEPK</sequence>
<evidence type="ECO:0000256" key="3">
    <source>
        <dbReference type="ARBA" id="ARBA00022729"/>
    </source>
</evidence>
<dbReference type="AlphaFoldDB" id="A0A0G3H0Q6"/>
<evidence type="ECO:0000256" key="1">
    <source>
        <dbReference type="ARBA" id="ARBA00010333"/>
    </source>
</evidence>